<dbReference type="EMBL" id="FRAL01000010">
    <property type="protein sequence ID" value="SHL25985.1"/>
    <property type="molecule type" value="Genomic_DNA"/>
</dbReference>
<gene>
    <name evidence="1" type="ORF">SAMN05192556_11040</name>
</gene>
<evidence type="ECO:0000313" key="1">
    <source>
        <dbReference type="EMBL" id="SHL25985.1"/>
    </source>
</evidence>
<protein>
    <submittedName>
        <fullName evidence="1">Uncharacterized protein</fullName>
    </submittedName>
</protein>
<keyword evidence="2" id="KW-1185">Reference proteome</keyword>
<reference evidence="2" key="1">
    <citation type="submission" date="2016-11" db="EMBL/GenBank/DDBJ databases">
        <authorList>
            <person name="Varghese N."/>
            <person name="Submissions S."/>
        </authorList>
    </citation>
    <scope>NUCLEOTIDE SEQUENCE [LARGE SCALE GENOMIC DNA]</scope>
    <source>
        <strain evidence="2">ALO Sharm</strain>
    </source>
</reference>
<dbReference type="AlphaFoldDB" id="A0A1M6Z6D6"/>
<dbReference type="RefSeq" id="WP_280168502.1">
    <property type="nucleotide sequence ID" value="NZ_BDEO01000012.1"/>
</dbReference>
<dbReference type="Proteomes" id="UP000184248">
    <property type="component" value="Unassembled WGS sequence"/>
</dbReference>
<organism evidence="1 2">
    <name type="scientific">Halomonas caseinilytica</name>
    <dbReference type="NCBI Taxonomy" id="438744"/>
    <lineage>
        <taxon>Bacteria</taxon>
        <taxon>Pseudomonadati</taxon>
        <taxon>Pseudomonadota</taxon>
        <taxon>Gammaproteobacteria</taxon>
        <taxon>Oceanospirillales</taxon>
        <taxon>Halomonadaceae</taxon>
        <taxon>Halomonas</taxon>
    </lineage>
</organism>
<evidence type="ECO:0000313" key="2">
    <source>
        <dbReference type="Proteomes" id="UP000184248"/>
    </source>
</evidence>
<proteinExistence type="predicted"/>
<sequence>MFKLADLAQALDASEEDLLAHAEKMGIADQLRTTPPKPLH</sequence>
<accession>A0A1M6Z6D6</accession>
<name>A0A1M6Z6D6_9GAMM</name>